<dbReference type="AlphaFoldDB" id="A0A6M3L043"/>
<name>A0A6M3L043_9ZZZZ</name>
<protein>
    <submittedName>
        <fullName evidence="1">Uncharacterized protein</fullName>
    </submittedName>
</protein>
<organism evidence="1">
    <name type="scientific">viral metagenome</name>
    <dbReference type="NCBI Taxonomy" id="1070528"/>
    <lineage>
        <taxon>unclassified sequences</taxon>
        <taxon>metagenomes</taxon>
        <taxon>organismal metagenomes</taxon>
    </lineage>
</organism>
<gene>
    <name evidence="1" type="ORF">MM415B03025_0002</name>
</gene>
<accession>A0A6M3L043</accession>
<proteinExistence type="predicted"/>
<reference evidence="1" key="1">
    <citation type="submission" date="2020-03" db="EMBL/GenBank/DDBJ databases">
        <title>The deep terrestrial virosphere.</title>
        <authorList>
            <person name="Holmfeldt K."/>
            <person name="Nilsson E."/>
            <person name="Simone D."/>
            <person name="Lopez-Fernandez M."/>
            <person name="Wu X."/>
            <person name="de Brujin I."/>
            <person name="Lundin D."/>
            <person name="Andersson A."/>
            <person name="Bertilsson S."/>
            <person name="Dopson M."/>
        </authorList>
    </citation>
    <scope>NUCLEOTIDE SEQUENCE</scope>
    <source>
        <strain evidence="1">MM415B03025</strain>
    </source>
</reference>
<dbReference type="EMBL" id="MT142692">
    <property type="protein sequence ID" value="QJA87252.1"/>
    <property type="molecule type" value="Genomic_DNA"/>
</dbReference>
<sequence>MVRCIECCVCGKKDFPNKMNGILNKYGHKYYCKKKLCQQRFIEDVGEIPDHENYDHVAFTRT</sequence>
<evidence type="ECO:0000313" key="1">
    <source>
        <dbReference type="EMBL" id="QJA87252.1"/>
    </source>
</evidence>